<dbReference type="Proteomes" id="UP000189728">
    <property type="component" value="Unassembled WGS sequence"/>
</dbReference>
<dbReference type="InterPro" id="IPR027417">
    <property type="entry name" value="P-loop_NTPase"/>
</dbReference>
<dbReference type="Pfam" id="PF03237">
    <property type="entry name" value="Terminase_6N"/>
    <property type="match status" value="1"/>
</dbReference>
<gene>
    <name evidence="1" type="ORF">BFG04_04415</name>
</gene>
<name>A0AAX0L9D9_9BACT</name>
<dbReference type="Gene3D" id="3.30.420.240">
    <property type="match status" value="1"/>
</dbReference>
<evidence type="ECO:0000313" key="1">
    <source>
        <dbReference type="EMBL" id="OPA77343.1"/>
    </source>
</evidence>
<accession>A0AAX0L9D9</accession>
<reference evidence="1 2" key="1">
    <citation type="submission" date="2016-08" db="EMBL/GenBank/DDBJ databases">
        <title>Campylobacter species from sea mammals.</title>
        <authorList>
            <person name="Gilbert M.J."/>
            <person name="Byrne B.A."/>
            <person name="Zomer A.L."/>
            <person name="Wagenaar J.A."/>
        </authorList>
    </citation>
    <scope>NUCLEOTIDE SEQUENCE [LARGE SCALE GENOMIC DNA]</scope>
    <source>
        <strain evidence="1 2">1105248</strain>
    </source>
</reference>
<comment type="caution">
    <text evidence="1">The sequence shown here is derived from an EMBL/GenBank/DDBJ whole genome shotgun (WGS) entry which is preliminary data.</text>
</comment>
<dbReference type="EMBL" id="MCRK01000036">
    <property type="protein sequence ID" value="OPA77343.1"/>
    <property type="molecule type" value="Genomic_DNA"/>
</dbReference>
<organism evidence="1 2">
    <name type="scientific">Campylobacter pinnipediorum subsp. pinnipediorum</name>
    <dbReference type="NCBI Taxonomy" id="1660067"/>
    <lineage>
        <taxon>Bacteria</taxon>
        <taxon>Pseudomonadati</taxon>
        <taxon>Campylobacterota</taxon>
        <taxon>Epsilonproteobacteria</taxon>
        <taxon>Campylobacterales</taxon>
        <taxon>Campylobacteraceae</taxon>
        <taxon>Campylobacter</taxon>
    </lineage>
</organism>
<evidence type="ECO:0000313" key="2">
    <source>
        <dbReference type="Proteomes" id="UP000189728"/>
    </source>
</evidence>
<dbReference type="RefSeq" id="WP_069637496.1">
    <property type="nucleotide sequence ID" value="NZ_CP012546.1"/>
</dbReference>
<sequence length="431" mass="50419">MSDITLNLTYCDWQKEVFFNNDAKFTTIEKGRRVGFTKGIANACIEWLCDGKKILWVDTITSNLQRYFERYFLPELKQLPQELWKFHSQDKRLVFNEAFLDMRSAERPENIEGFGYDIVILNEAGIILKNAYLWDNAIRPMLLDYPDSRAFIGGVPKGKNKFFELAQKGMRNEKDWKNYQISSYKNPMLRPDEIDELIAELGGADSDVVKQEIYGEFLDSTTNKLFSLSMIENAFLKPMRFEPNTIEVWGLDVARDGDDESVLCKRDGECVKEFKSYHITSTTELAREILREYEMSEKKPEVIFIDTVGVGAGTYDRLVEYGLRGICREAKASYKATDEKRYANKRAEMYFRLKDKIPLLAITPNEKIKRQLQMIEFLYDTKERYLLAPKDAIKKEFGVSPDYADSLALTYFDNVYPRKEQEMDFYNENVW</sequence>
<proteinExistence type="predicted"/>
<protein>
    <submittedName>
        <fullName evidence="1">Phosphatase</fullName>
    </submittedName>
</protein>
<dbReference type="AlphaFoldDB" id="A0AAX0L9D9"/>
<dbReference type="Gene3D" id="3.40.50.300">
    <property type="entry name" value="P-loop containing nucleotide triphosphate hydrolases"/>
    <property type="match status" value="1"/>
</dbReference>